<feature type="non-terminal residue" evidence="3">
    <location>
        <position position="1"/>
    </location>
</feature>
<evidence type="ECO:0000313" key="3">
    <source>
        <dbReference type="EMBL" id="CAD7284697.1"/>
    </source>
</evidence>
<keyword evidence="4" id="KW-1185">Reference proteome</keyword>
<feature type="domain" description="Gem-associated protein 5 TPR" evidence="2">
    <location>
        <begin position="95"/>
        <end position="285"/>
    </location>
</feature>
<sequence length="663" mass="73430">PESASDDFHRAPVEDTFSEKSSSVSHRLEESVSSDQVPSASARACDKNRQKSLLSWTRRMDNAPTASVLKEVNYLFNRVRGVDEQCREEESYPQLGIFLGEKETENQLSYENSTTAAGMTRLSHAVDCGVYSGDLMPVFKKAIEDGTVTEQMLALAPMHSWAIWKDLTEAYARQCEKNGRFRQASVSRVAIGDTEGAIRALLASGKFHDALALARLRRKDATIDVILKEWLDFSRNASGSQQMAAKCSLASGDFMSAGRALAAKAEKGFLALAAKIMAASSNQDESSVREADLTALKAIGMLTEGGEIDEALELVKCFPRWSWMRPVLLVEQLLLSWKPSLLDVLESLSLACDLSFVRRERQSSDAILLGLNEVLNTFTVSDLECSWQNAKSHFALSTTRLVGARGVALAILAGKSKASNGELVDMCRGLSVSDYHPVCRVLYDVISGFAKPLCAKFLCQFTNSLRIEDQVVKANEGEILRFVAGLRLGFNIEPCDGSFTALIWHSQSYRVMDQDFGIQVSGSMEFSVRKVKLRGNSCEAVLFADFNAEDDLVLFNNSTVWTGYVGWKSEQRKFFEENELLDAELDETEGKFSISEGSILRGPAFPVVQVHIKKVPSENVTQLLQKCLSRTVDRLQSEVVDNSKLRRDLSEAGEGEIKLKRKH</sequence>
<organism evidence="3">
    <name type="scientific">Notodromas monacha</name>
    <dbReference type="NCBI Taxonomy" id="399045"/>
    <lineage>
        <taxon>Eukaryota</taxon>
        <taxon>Metazoa</taxon>
        <taxon>Ecdysozoa</taxon>
        <taxon>Arthropoda</taxon>
        <taxon>Crustacea</taxon>
        <taxon>Oligostraca</taxon>
        <taxon>Ostracoda</taxon>
        <taxon>Podocopa</taxon>
        <taxon>Podocopida</taxon>
        <taxon>Cypridocopina</taxon>
        <taxon>Cypridoidea</taxon>
        <taxon>Cyprididae</taxon>
        <taxon>Notodromas</taxon>
    </lineage>
</organism>
<dbReference type="PANTHER" id="PTHR46362:SF1">
    <property type="entry name" value="GEM-ASSOCIATED PROTEIN 5"/>
    <property type="match status" value="1"/>
</dbReference>
<dbReference type="GO" id="GO:0000387">
    <property type="term" value="P:spliceosomal snRNP assembly"/>
    <property type="evidence" value="ECO:0007669"/>
    <property type="project" value="TreeGrafter"/>
</dbReference>
<name>A0A7R9C2D5_9CRUS</name>
<dbReference type="GO" id="GO:0005634">
    <property type="term" value="C:nucleus"/>
    <property type="evidence" value="ECO:0007669"/>
    <property type="project" value="TreeGrafter"/>
</dbReference>
<dbReference type="InterPro" id="IPR052640">
    <property type="entry name" value="Gemin-5"/>
</dbReference>
<dbReference type="GO" id="GO:0003730">
    <property type="term" value="F:mRNA 3'-UTR binding"/>
    <property type="evidence" value="ECO:0007669"/>
    <property type="project" value="TreeGrafter"/>
</dbReference>
<accession>A0A7R9C2D5</accession>
<dbReference type="EMBL" id="OA891330">
    <property type="protein sequence ID" value="CAD7284697.1"/>
    <property type="molecule type" value="Genomic_DNA"/>
</dbReference>
<dbReference type="Pfam" id="PF23774">
    <property type="entry name" value="TPR_GEMI5"/>
    <property type="match status" value="1"/>
</dbReference>
<dbReference type="OrthoDB" id="7326421at2759"/>
<gene>
    <name evidence="3" type="ORF">NMOB1V02_LOCUS12302</name>
</gene>
<dbReference type="InterPro" id="IPR056421">
    <property type="entry name" value="TPR_GEMI5"/>
</dbReference>
<dbReference type="GO" id="GO:0032797">
    <property type="term" value="C:SMN complex"/>
    <property type="evidence" value="ECO:0007669"/>
    <property type="project" value="TreeGrafter"/>
</dbReference>
<feature type="non-terminal residue" evidence="3">
    <location>
        <position position="663"/>
    </location>
</feature>
<dbReference type="AlphaFoldDB" id="A0A7R9C2D5"/>
<dbReference type="PANTHER" id="PTHR46362">
    <property type="entry name" value="GEM-ASSOCIATED PROTEIN 5"/>
    <property type="match status" value="1"/>
</dbReference>
<protein>
    <recommendedName>
        <fullName evidence="2">Gem-associated protein 5 TPR domain-containing protein</fullName>
    </recommendedName>
</protein>
<evidence type="ECO:0000256" key="1">
    <source>
        <dbReference type="SAM" id="MobiDB-lite"/>
    </source>
</evidence>
<proteinExistence type="predicted"/>
<evidence type="ECO:0000313" key="4">
    <source>
        <dbReference type="Proteomes" id="UP000678499"/>
    </source>
</evidence>
<dbReference type="Proteomes" id="UP000678499">
    <property type="component" value="Unassembled WGS sequence"/>
</dbReference>
<reference evidence="3" key="1">
    <citation type="submission" date="2020-11" db="EMBL/GenBank/DDBJ databases">
        <authorList>
            <person name="Tran Van P."/>
        </authorList>
    </citation>
    <scope>NUCLEOTIDE SEQUENCE</scope>
</reference>
<feature type="compositionally biased region" description="Basic and acidic residues" evidence="1">
    <location>
        <begin position="1"/>
        <end position="13"/>
    </location>
</feature>
<feature type="compositionally biased region" description="Polar residues" evidence="1">
    <location>
        <begin position="19"/>
        <end position="39"/>
    </location>
</feature>
<evidence type="ECO:0000259" key="2">
    <source>
        <dbReference type="Pfam" id="PF23774"/>
    </source>
</evidence>
<feature type="region of interest" description="Disordered" evidence="1">
    <location>
        <begin position="1"/>
        <end position="46"/>
    </location>
</feature>
<dbReference type="EMBL" id="CAJPEX010009293">
    <property type="protein sequence ID" value="CAG0924849.1"/>
    <property type="molecule type" value="Genomic_DNA"/>
</dbReference>